<dbReference type="InterPro" id="IPR052340">
    <property type="entry name" value="RNase_Y/CdgJ"/>
</dbReference>
<proteinExistence type="predicted"/>
<dbReference type="InterPro" id="IPR013976">
    <property type="entry name" value="HDOD"/>
</dbReference>
<accession>A0A250KN06</accession>
<dbReference type="Proteomes" id="UP000266313">
    <property type="component" value="Chromosome"/>
</dbReference>
<reference evidence="2 3" key="1">
    <citation type="submission" date="2016-12" db="EMBL/GenBank/DDBJ databases">
        <title>Genome sequencing of Methylocaldum marinum.</title>
        <authorList>
            <person name="Takeuchi M."/>
            <person name="Kamagata Y."/>
            <person name="Hiraoka S."/>
            <person name="Oshima K."/>
            <person name="Hattori M."/>
            <person name="Iwasaki W."/>
        </authorList>
    </citation>
    <scope>NUCLEOTIDE SEQUENCE [LARGE SCALE GENOMIC DNA]</scope>
    <source>
        <strain evidence="2 3">S8</strain>
    </source>
</reference>
<dbReference type="EMBL" id="AP017928">
    <property type="protein sequence ID" value="BBA32912.1"/>
    <property type="molecule type" value="Genomic_DNA"/>
</dbReference>
<dbReference type="SUPFAM" id="SSF109604">
    <property type="entry name" value="HD-domain/PDEase-like"/>
    <property type="match status" value="1"/>
</dbReference>
<evidence type="ECO:0000313" key="2">
    <source>
        <dbReference type="EMBL" id="BBA32912.1"/>
    </source>
</evidence>
<protein>
    <submittedName>
        <fullName evidence="2">Putative signal transduction protein</fullName>
    </submittedName>
</protein>
<feature type="domain" description="HDOD" evidence="1">
    <location>
        <begin position="24"/>
        <end position="211"/>
    </location>
</feature>
<dbReference type="PROSITE" id="PS51833">
    <property type="entry name" value="HDOD"/>
    <property type="match status" value="1"/>
</dbReference>
<dbReference type="CDD" id="cd00077">
    <property type="entry name" value="HDc"/>
    <property type="match status" value="1"/>
</dbReference>
<dbReference type="AlphaFoldDB" id="A0A250KN06"/>
<dbReference type="OrthoDB" id="598113at2"/>
<dbReference type="KEGG" id="mmai:sS8_0947"/>
<name>A0A250KN06_9GAMM</name>
<dbReference type="PANTHER" id="PTHR33525">
    <property type="match status" value="1"/>
</dbReference>
<dbReference type="RefSeq" id="WP_119628609.1">
    <property type="nucleotide sequence ID" value="NZ_AP017928.1"/>
</dbReference>
<dbReference type="InterPro" id="IPR003607">
    <property type="entry name" value="HD/PDEase_dom"/>
</dbReference>
<evidence type="ECO:0000259" key="1">
    <source>
        <dbReference type="PROSITE" id="PS51833"/>
    </source>
</evidence>
<dbReference type="PANTHER" id="PTHR33525:SF3">
    <property type="entry name" value="RIBONUCLEASE Y"/>
    <property type="match status" value="1"/>
</dbReference>
<sequence length="279" mass="31169">MDLRNEQVFLDYIKAAIENDKLQLPTIPEVALKVRQVISKDNVSDAEIARTISSDPALSARLLHVANSPLYRARQKIDSLQAAITRMGHNTIRSLVVNLAIKQVFRPSSFLLESHFHDIWQHSLNVAAVSRALALRARPLDPDQAMLAGLIHQIGKLPILTLAEKFPELLEDQSVLESHLDNLHTQIGKIIMETWDLPDGLSRAAWEYRNFRRLASPAPDYVDLVQVAYLESIMGQRPAPDVALSEVPAFTRLGLDPAIEVLEIEGVALEVEEAQQLFA</sequence>
<keyword evidence="3" id="KW-1185">Reference proteome</keyword>
<organism evidence="2 3">
    <name type="scientific">Methylocaldum marinum</name>
    <dbReference type="NCBI Taxonomy" id="1432792"/>
    <lineage>
        <taxon>Bacteria</taxon>
        <taxon>Pseudomonadati</taxon>
        <taxon>Pseudomonadota</taxon>
        <taxon>Gammaproteobacteria</taxon>
        <taxon>Methylococcales</taxon>
        <taxon>Methylococcaceae</taxon>
        <taxon>Methylocaldum</taxon>
    </lineage>
</organism>
<evidence type="ECO:0000313" key="3">
    <source>
        <dbReference type="Proteomes" id="UP000266313"/>
    </source>
</evidence>
<gene>
    <name evidence="2" type="ORF">sS8_0947</name>
</gene>
<dbReference type="Pfam" id="PF08668">
    <property type="entry name" value="HDOD"/>
    <property type="match status" value="1"/>
</dbReference>
<dbReference type="Gene3D" id="1.10.3210.10">
    <property type="entry name" value="Hypothetical protein af1432"/>
    <property type="match status" value="1"/>
</dbReference>